<evidence type="ECO:0008006" key="3">
    <source>
        <dbReference type="Google" id="ProtNLM"/>
    </source>
</evidence>
<gene>
    <name evidence="1" type="ORF">FH603_5131</name>
</gene>
<keyword evidence="2" id="KW-1185">Reference proteome</keyword>
<proteinExistence type="predicted"/>
<dbReference type="Proteomes" id="UP000700732">
    <property type="component" value="Unassembled WGS sequence"/>
</dbReference>
<dbReference type="SUPFAM" id="SSF55166">
    <property type="entry name" value="Hedgehog/DD-peptidase"/>
    <property type="match status" value="1"/>
</dbReference>
<dbReference type="RefSeq" id="WP_186741274.1">
    <property type="nucleotide sequence ID" value="NZ_VFIA01000051.1"/>
</dbReference>
<dbReference type="InterPro" id="IPR009045">
    <property type="entry name" value="Zn_M74/Hedgehog-like"/>
</dbReference>
<reference evidence="1 2" key="1">
    <citation type="submission" date="2019-06" db="EMBL/GenBank/DDBJ databases">
        <title>Spirosoma utsteinense sp. nov. isolated from Antarctic ice-free soils.</title>
        <authorList>
            <person name="Tahon G."/>
        </authorList>
    </citation>
    <scope>NUCLEOTIDE SEQUENCE [LARGE SCALE GENOMIC DNA]</scope>
    <source>
        <strain evidence="1 2">LMG 31447</strain>
    </source>
</reference>
<dbReference type="EMBL" id="VFIA01000051">
    <property type="protein sequence ID" value="MBC3794602.1"/>
    <property type="molecule type" value="Genomic_DNA"/>
</dbReference>
<protein>
    <recommendedName>
        <fullName evidence="3">DUF882 domain-containing protein</fullName>
    </recommendedName>
</protein>
<organism evidence="1 2">
    <name type="scientific">Spirosoma utsteinense</name>
    <dbReference type="NCBI Taxonomy" id="2585773"/>
    <lineage>
        <taxon>Bacteria</taxon>
        <taxon>Pseudomonadati</taxon>
        <taxon>Bacteroidota</taxon>
        <taxon>Cytophagia</taxon>
        <taxon>Cytophagales</taxon>
        <taxon>Cytophagaceae</taxon>
        <taxon>Spirosoma</taxon>
    </lineage>
</organism>
<evidence type="ECO:0000313" key="1">
    <source>
        <dbReference type="EMBL" id="MBC3794602.1"/>
    </source>
</evidence>
<dbReference type="Gene3D" id="3.30.1380.10">
    <property type="match status" value="1"/>
</dbReference>
<evidence type="ECO:0000313" key="2">
    <source>
        <dbReference type="Proteomes" id="UP000700732"/>
    </source>
</evidence>
<comment type="caution">
    <text evidence="1">The sequence shown here is derived from an EMBL/GenBank/DDBJ whole genome shotgun (WGS) entry which is preliminary data.</text>
</comment>
<name>A0ABR6WDG9_9BACT</name>
<sequence length="143" mass="16232">MKTFLLILCSVALLTAAYGYISYSHLSPRVQAKRKQLTNALVQAGYKPDYWMISGYRPPWLNRLMPLSAPKSDHQRGLAIDLWVGDVDNDGRWTDADVQIVAKAISKVDSRDPANQGGIGMYHQSAPRMVHFDVSGRRRHWDY</sequence>
<accession>A0ABR6WDG9</accession>